<evidence type="ECO:0000256" key="1">
    <source>
        <dbReference type="ARBA" id="ARBA00001933"/>
    </source>
</evidence>
<dbReference type="InterPro" id="IPR004839">
    <property type="entry name" value="Aminotransferase_I/II_large"/>
</dbReference>
<dbReference type="PANTHER" id="PTHR43525">
    <property type="entry name" value="PROTEIN MALY"/>
    <property type="match status" value="1"/>
</dbReference>
<gene>
    <name evidence="7" type="ORF">RM572_17690</name>
</gene>
<dbReference type="InterPro" id="IPR015421">
    <property type="entry name" value="PyrdxlP-dep_Trfase_major"/>
</dbReference>
<keyword evidence="8" id="KW-1185">Reference proteome</keyword>
<evidence type="ECO:0000313" key="8">
    <source>
        <dbReference type="Proteomes" id="UP001183414"/>
    </source>
</evidence>
<comment type="caution">
    <text evidence="7">The sequence shown here is derived from an EMBL/GenBank/DDBJ whole genome shotgun (WGS) entry which is preliminary data.</text>
</comment>
<dbReference type="CDD" id="cd00609">
    <property type="entry name" value="AAT_like"/>
    <property type="match status" value="1"/>
</dbReference>
<keyword evidence="3" id="KW-0663">Pyridoxal phosphate</keyword>
<dbReference type="GO" id="GO:0008483">
    <property type="term" value="F:transaminase activity"/>
    <property type="evidence" value="ECO:0007669"/>
    <property type="project" value="UniProtKB-KW"/>
</dbReference>
<keyword evidence="4" id="KW-0456">Lyase</keyword>
<feature type="domain" description="Aminotransferase class I/classII large" evidence="6">
    <location>
        <begin position="92"/>
        <end position="384"/>
    </location>
</feature>
<dbReference type="Gene3D" id="3.90.1150.10">
    <property type="entry name" value="Aspartate Aminotransferase, domain 1"/>
    <property type="match status" value="1"/>
</dbReference>
<comment type="similarity">
    <text evidence="5">Belongs to the class-II pyridoxal-phosphate-dependent aminotransferase family. MalY/PatB cystathionine beta-lyase subfamily.</text>
</comment>
<proteinExistence type="inferred from homology"/>
<keyword evidence="7" id="KW-0032">Aminotransferase</keyword>
<dbReference type="InterPro" id="IPR051798">
    <property type="entry name" value="Class-II_PLP-Dep_Aminotrans"/>
</dbReference>
<sequence length="389" mass="41215">MTDTDAIRTDPLVQCSLTELRRRTSTKWRTHPADVLPLWVAEMDVPLAEPIARALREAVDLGDTGYAEGPGPYAAALDGFAAKRWGWRVPADRVRLVPDVMQGAAELLRLVTRPGDAVVLSPPVYTPFFQTVARLGRRLVEAPLGADGRLDLDVLDAAFRTAVTGGGRAAYLLSSPHNPTGTVHTADELAAVARLAETHGVRVIADEIHAPLVPAGATFTPYLTVPGAERGFALYSASKAWNLAGLKAAVAVAREAAADDLARMPAEVENGASHFGVLAHVAALRDGGAWLDSLLDGLAANRALLADLLAERLPDVRWREPEGTFLAWLDCAALGLGDDPAAAFRERGRVAVVPGHVFGTPGAGHVRLNFGTTPEILSEAVTRLAATRS</sequence>
<dbReference type="Gene3D" id="3.40.640.10">
    <property type="entry name" value="Type I PLP-dependent aspartate aminotransferase-like (Major domain)"/>
    <property type="match status" value="1"/>
</dbReference>
<organism evidence="7 8">
    <name type="scientific">Streptomyces hazeniae</name>
    <dbReference type="NCBI Taxonomy" id="3075538"/>
    <lineage>
        <taxon>Bacteria</taxon>
        <taxon>Bacillati</taxon>
        <taxon>Actinomycetota</taxon>
        <taxon>Actinomycetes</taxon>
        <taxon>Kitasatosporales</taxon>
        <taxon>Streptomycetaceae</taxon>
        <taxon>Streptomyces</taxon>
    </lineage>
</organism>
<reference evidence="8" key="1">
    <citation type="submission" date="2023-07" db="EMBL/GenBank/DDBJ databases">
        <title>30 novel species of actinomycetes from the DSMZ collection.</title>
        <authorList>
            <person name="Nouioui I."/>
        </authorList>
    </citation>
    <scope>NUCLEOTIDE SEQUENCE [LARGE SCALE GENOMIC DNA]</scope>
    <source>
        <strain evidence="8">DSM 42041</strain>
    </source>
</reference>
<dbReference type="EMBL" id="JAVREQ010000015">
    <property type="protein sequence ID" value="MDT0380589.1"/>
    <property type="molecule type" value="Genomic_DNA"/>
</dbReference>
<dbReference type="PANTHER" id="PTHR43525:SF2">
    <property type="entry name" value="CYSTATHIONINE BETA-LYASE-RELATED"/>
    <property type="match status" value="1"/>
</dbReference>
<evidence type="ECO:0000256" key="4">
    <source>
        <dbReference type="ARBA" id="ARBA00023239"/>
    </source>
</evidence>
<dbReference type="Proteomes" id="UP001183414">
    <property type="component" value="Unassembled WGS sequence"/>
</dbReference>
<comment type="cofactor">
    <cofactor evidence="1">
        <name>pyridoxal 5'-phosphate</name>
        <dbReference type="ChEBI" id="CHEBI:597326"/>
    </cofactor>
</comment>
<dbReference type="RefSeq" id="WP_311674328.1">
    <property type="nucleotide sequence ID" value="NZ_JAVREQ010000015.1"/>
</dbReference>
<protein>
    <recommendedName>
        <fullName evidence="2">cysteine-S-conjugate beta-lyase</fullName>
        <ecNumber evidence="2">4.4.1.13</ecNumber>
    </recommendedName>
</protein>
<evidence type="ECO:0000256" key="5">
    <source>
        <dbReference type="ARBA" id="ARBA00037974"/>
    </source>
</evidence>
<evidence type="ECO:0000259" key="6">
    <source>
        <dbReference type="Pfam" id="PF00155"/>
    </source>
</evidence>
<name>A0ABU2NUD1_9ACTN</name>
<dbReference type="InterPro" id="IPR015422">
    <property type="entry name" value="PyrdxlP-dep_Trfase_small"/>
</dbReference>
<evidence type="ECO:0000313" key="7">
    <source>
        <dbReference type="EMBL" id="MDT0380589.1"/>
    </source>
</evidence>
<evidence type="ECO:0000256" key="2">
    <source>
        <dbReference type="ARBA" id="ARBA00012224"/>
    </source>
</evidence>
<dbReference type="Pfam" id="PF00155">
    <property type="entry name" value="Aminotran_1_2"/>
    <property type="match status" value="1"/>
</dbReference>
<dbReference type="InterPro" id="IPR015424">
    <property type="entry name" value="PyrdxlP-dep_Trfase"/>
</dbReference>
<dbReference type="SUPFAM" id="SSF53383">
    <property type="entry name" value="PLP-dependent transferases"/>
    <property type="match status" value="1"/>
</dbReference>
<dbReference type="EC" id="4.4.1.13" evidence="2"/>
<keyword evidence="7" id="KW-0808">Transferase</keyword>
<evidence type="ECO:0000256" key="3">
    <source>
        <dbReference type="ARBA" id="ARBA00022898"/>
    </source>
</evidence>
<accession>A0ABU2NUD1</accession>